<gene>
    <name evidence="2" type="ORF">LOAG_14265</name>
</gene>
<name>A0A1S0THW7_LOALO</name>
<feature type="region of interest" description="Disordered" evidence="1">
    <location>
        <begin position="1"/>
        <end position="44"/>
    </location>
</feature>
<sequence length="103" mass="12109">MTKRWIGPSDLSTPEKYQNETPNIQRIKKKHPEHTTHTDEKRFKSEISKGDFVAPSSSHMKTHTSEEPLSCLEYTMNFTREKYLKEHMRTNAGKRCSSVRNVR</sequence>
<feature type="compositionally biased region" description="Basic and acidic residues" evidence="1">
    <location>
        <begin position="33"/>
        <end position="44"/>
    </location>
</feature>
<dbReference type="KEGG" id="loa:LOAG_14265"/>
<dbReference type="OrthoDB" id="654211at2759"/>
<dbReference type="CTD" id="9951744"/>
<evidence type="ECO:0008006" key="3">
    <source>
        <dbReference type="Google" id="ProtNLM"/>
    </source>
</evidence>
<dbReference type="RefSeq" id="XP_003149811.1">
    <property type="nucleotide sequence ID" value="XM_003149763.1"/>
</dbReference>
<dbReference type="AlphaFoldDB" id="A0A1S0THW7"/>
<feature type="compositionally biased region" description="Polar residues" evidence="1">
    <location>
        <begin position="10"/>
        <end position="24"/>
    </location>
</feature>
<evidence type="ECO:0000256" key="1">
    <source>
        <dbReference type="SAM" id="MobiDB-lite"/>
    </source>
</evidence>
<reference evidence="2" key="1">
    <citation type="submission" date="2012-04" db="EMBL/GenBank/DDBJ databases">
        <title>The Genome Sequence of Loa loa.</title>
        <authorList>
            <consortium name="The Broad Institute Genome Sequencing Platform"/>
            <consortium name="Broad Institute Genome Sequencing Center for Infectious Disease"/>
            <person name="Nutman T.B."/>
            <person name="Fink D.L."/>
            <person name="Russ C."/>
            <person name="Young S."/>
            <person name="Zeng Q."/>
            <person name="Gargeya S."/>
            <person name="Alvarado L."/>
            <person name="Berlin A."/>
            <person name="Chapman S.B."/>
            <person name="Chen Z."/>
            <person name="Freedman E."/>
            <person name="Gellesch M."/>
            <person name="Goldberg J."/>
            <person name="Griggs A."/>
            <person name="Gujja S."/>
            <person name="Heilman E.R."/>
            <person name="Heiman D."/>
            <person name="Howarth C."/>
            <person name="Mehta T."/>
            <person name="Neiman D."/>
            <person name="Pearson M."/>
            <person name="Roberts A."/>
            <person name="Saif S."/>
            <person name="Shea T."/>
            <person name="Shenoy N."/>
            <person name="Sisk P."/>
            <person name="Stolte C."/>
            <person name="Sykes S."/>
            <person name="White J."/>
            <person name="Yandava C."/>
            <person name="Haas B."/>
            <person name="Henn M.R."/>
            <person name="Nusbaum C."/>
            <person name="Birren B."/>
        </authorList>
    </citation>
    <scope>NUCLEOTIDE SEQUENCE [LARGE SCALE GENOMIC DNA]</scope>
</reference>
<accession>A0A1S0THW7</accession>
<evidence type="ECO:0000313" key="2">
    <source>
        <dbReference type="EMBL" id="EFO14259.1"/>
    </source>
</evidence>
<dbReference type="EMBL" id="JH712775">
    <property type="protein sequence ID" value="EFO14259.1"/>
    <property type="molecule type" value="Genomic_DNA"/>
</dbReference>
<dbReference type="InParanoid" id="A0A1S0THW7"/>
<protein>
    <recommendedName>
        <fullName evidence="3">Zinc finger protein</fullName>
    </recommendedName>
</protein>
<dbReference type="InterPro" id="IPR036236">
    <property type="entry name" value="Znf_C2H2_sf"/>
</dbReference>
<proteinExistence type="predicted"/>
<dbReference type="Gene3D" id="3.30.160.60">
    <property type="entry name" value="Classic Zinc Finger"/>
    <property type="match status" value="1"/>
</dbReference>
<organism evidence="2">
    <name type="scientific">Loa loa</name>
    <name type="common">Eye worm</name>
    <name type="synonym">Filaria loa</name>
    <dbReference type="NCBI Taxonomy" id="7209"/>
    <lineage>
        <taxon>Eukaryota</taxon>
        <taxon>Metazoa</taxon>
        <taxon>Ecdysozoa</taxon>
        <taxon>Nematoda</taxon>
        <taxon>Chromadorea</taxon>
        <taxon>Rhabditida</taxon>
        <taxon>Spirurina</taxon>
        <taxon>Spiruromorpha</taxon>
        <taxon>Filarioidea</taxon>
        <taxon>Onchocercidae</taxon>
        <taxon>Loa</taxon>
    </lineage>
</organism>
<dbReference type="GeneID" id="9951744"/>
<dbReference type="SUPFAM" id="SSF57667">
    <property type="entry name" value="beta-beta-alpha zinc fingers"/>
    <property type="match status" value="1"/>
</dbReference>